<evidence type="ECO:0000313" key="7">
    <source>
        <dbReference type="Proteomes" id="UP000789390"/>
    </source>
</evidence>
<evidence type="ECO:0000313" key="6">
    <source>
        <dbReference type="EMBL" id="CAH0112114.1"/>
    </source>
</evidence>
<gene>
    <name evidence="6" type="ORF">DGAL_LOCUS15826</name>
</gene>
<dbReference type="InterPro" id="IPR040323">
    <property type="entry name" value="EIPR1"/>
</dbReference>
<comment type="similarity">
    <text evidence="1">Belongs to the WD repeat EIPR1 family.</text>
</comment>
<protein>
    <recommendedName>
        <fullName evidence="5">EIPR1-like beta-propeller domain-containing protein</fullName>
    </recommendedName>
</protein>
<dbReference type="EMBL" id="CAKKLH010000323">
    <property type="protein sequence ID" value="CAH0112114.1"/>
    <property type="molecule type" value="Genomic_DNA"/>
</dbReference>
<feature type="domain" description="EIPR1-like beta-propeller" evidence="5">
    <location>
        <begin position="6"/>
        <end position="298"/>
    </location>
</feature>
<dbReference type="Pfam" id="PF23609">
    <property type="entry name" value="Beta-prop_EIPR1"/>
    <property type="match status" value="1"/>
</dbReference>
<feature type="repeat" description="WD" evidence="4">
    <location>
        <begin position="126"/>
        <end position="168"/>
    </location>
</feature>
<dbReference type="InterPro" id="IPR019775">
    <property type="entry name" value="WD40_repeat_CS"/>
</dbReference>
<dbReference type="InterPro" id="IPR036322">
    <property type="entry name" value="WD40_repeat_dom_sf"/>
</dbReference>
<keyword evidence="2 4" id="KW-0853">WD repeat</keyword>
<dbReference type="Proteomes" id="UP000789390">
    <property type="component" value="Unassembled WGS sequence"/>
</dbReference>
<dbReference type="OrthoDB" id="196957at2759"/>
<dbReference type="GO" id="GO:0016567">
    <property type="term" value="P:protein ubiquitination"/>
    <property type="evidence" value="ECO:0007669"/>
    <property type="project" value="TreeGrafter"/>
</dbReference>
<proteinExistence type="inferred from homology"/>
<evidence type="ECO:0000259" key="5">
    <source>
        <dbReference type="Pfam" id="PF23609"/>
    </source>
</evidence>
<organism evidence="6 7">
    <name type="scientific">Daphnia galeata</name>
    <dbReference type="NCBI Taxonomy" id="27404"/>
    <lineage>
        <taxon>Eukaryota</taxon>
        <taxon>Metazoa</taxon>
        <taxon>Ecdysozoa</taxon>
        <taxon>Arthropoda</taxon>
        <taxon>Crustacea</taxon>
        <taxon>Branchiopoda</taxon>
        <taxon>Diplostraca</taxon>
        <taxon>Cladocera</taxon>
        <taxon>Anomopoda</taxon>
        <taxon>Daphniidae</taxon>
        <taxon>Daphnia</taxon>
    </lineage>
</organism>
<dbReference type="InterPro" id="IPR001680">
    <property type="entry name" value="WD40_rpt"/>
</dbReference>
<dbReference type="InterPro" id="IPR015943">
    <property type="entry name" value="WD40/YVTN_repeat-like_dom_sf"/>
</dbReference>
<keyword evidence="7" id="KW-1185">Reference proteome</keyword>
<accession>A0A8J2S9Y8</accession>
<evidence type="ECO:0000256" key="4">
    <source>
        <dbReference type="PROSITE-ProRule" id="PRU00221"/>
    </source>
</evidence>
<dbReference type="PANTHER" id="PTHR14205:SF15">
    <property type="entry name" value="EARP AND GARP COMPLEX-INTERACTING PROTEIN 1"/>
    <property type="match status" value="1"/>
</dbReference>
<dbReference type="SMART" id="SM00320">
    <property type="entry name" value="WD40"/>
    <property type="match status" value="4"/>
</dbReference>
<dbReference type="Pfam" id="PF00400">
    <property type="entry name" value="WD40"/>
    <property type="match status" value="1"/>
</dbReference>
<evidence type="ECO:0000256" key="1">
    <source>
        <dbReference type="ARBA" id="ARBA00005672"/>
    </source>
</evidence>
<reference evidence="6" key="1">
    <citation type="submission" date="2021-11" db="EMBL/GenBank/DDBJ databases">
        <authorList>
            <person name="Schell T."/>
        </authorList>
    </citation>
    <scope>NUCLEOTIDE SEQUENCE</scope>
    <source>
        <strain evidence="6">M5</strain>
    </source>
</reference>
<keyword evidence="3" id="KW-0677">Repeat</keyword>
<dbReference type="PROSITE" id="PS50082">
    <property type="entry name" value="WD_REPEATS_2"/>
    <property type="match status" value="1"/>
</dbReference>
<comment type="caution">
    <text evidence="6">The sequence shown here is derived from an EMBL/GenBank/DDBJ whole genome shotgun (WGS) entry which is preliminary data.</text>
</comment>
<dbReference type="PROSITE" id="PS00678">
    <property type="entry name" value="WD_REPEATS_1"/>
    <property type="match status" value="1"/>
</dbReference>
<dbReference type="Gene3D" id="2.130.10.10">
    <property type="entry name" value="YVTN repeat-like/Quinoprotein amine dehydrogenase"/>
    <property type="match status" value="1"/>
</dbReference>
<evidence type="ECO:0000256" key="3">
    <source>
        <dbReference type="ARBA" id="ARBA00022737"/>
    </source>
</evidence>
<dbReference type="InterPro" id="IPR059104">
    <property type="entry name" value="Beta-prop_EIPR1-like"/>
</dbReference>
<dbReference type="SUPFAM" id="SSF50978">
    <property type="entry name" value="WD40 repeat-like"/>
    <property type="match status" value="1"/>
</dbReference>
<dbReference type="PANTHER" id="PTHR14205">
    <property type="entry name" value="WD-REPEAT PROTEIN"/>
    <property type="match status" value="1"/>
</dbReference>
<name>A0A8J2S9Y8_9CRUS</name>
<dbReference type="AlphaFoldDB" id="A0A8J2S9Y8"/>
<evidence type="ECO:0000256" key="2">
    <source>
        <dbReference type="ARBA" id="ARBA00022574"/>
    </source>
</evidence>
<sequence length="394" mass="44116">MEEEAPIIYGLDFQARSLCAQYGETEMVRFLIGTQSLKSENSIHCVEYDEESVLVSKFVYPHPLGEIWQTNAHPNQADVVGTVHKGSNQKMSATIYKMSPVPNIGQSIDSLDSTSHGQLEVLASLERGDNQEVAKLLWQPNDGNKVVTVNTDSRINVWDFSSEGRVQNEVHSEPLVKTHNQVTAANWSPHHGTNQIAVAMETNLQIIDLRSINKGSIYNIENAHNEPIRDLDFNPNRQLLHGHLRRRRMYQILGRSQYQQSPSSTVTITTIGKVWQVRYNVFHDQLVLTAGSDARVVLTSAASLSSEPFGKLMSDDKDNDEDDDVRSPLADGVITAYEEHEDSVYSVAWSSADSWTFASLSYGGRLLIHRVPTLVKTQHPFLNVAPNFMFSPVD</sequence>